<evidence type="ECO:0000256" key="1">
    <source>
        <dbReference type="ARBA" id="ARBA00023125"/>
    </source>
</evidence>
<evidence type="ECO:0000313" key="5">
    <source>
        <dbReference type="Proteomes" id="UP000195755"/>
    </source>
</evidence>
<reference evidence="4 5" key="1">
    <citation type="submission" date="2017-06" db="EMBL/GenBank/DDBJ databases">
        <title>Streptomyces albireticuli Genome sequencing and assembly.</title>
        <authorList>
            <person name="Wang Y."/>
            <person name="Du B."/>
            <person name="Ding Y."/>
            <person name="Liu H."/>
            <person name="Hou Q."/>
            <person name="Liu K."/>
            <person name="Yao L."/>
            <person name="Wang C."/>
        </authorList>
    </citation>
    <scope>NUCLEOTIDE SEQUENCE [LARGE SCALE GENOMIC DNA]</scope>
    <source>
        <strain evidence="4 5">MDJK11</strain>
    </source>
</reference>
<evidence type="ECO:0000259" key="3">
    <source>
        <dbReference type="Pfam" id="PF23359"/>
    </source>
</evidence>
<dbReference type="GO" id="GO:0016746">
    <property type="term" value="F:acyltransferase activity"/>
    <property type="evidence" value="ECO:0007669"/>
    <property type="project" value="InterPro"/>
</dbReference>
<dbReference type="InterPro" id="IPR024412">
    <property type="entry name" value="Lsr2_dim_dom"/>
</dbReference>
<feature type="domain" description="Lsr2 dimerization" evidence="2">
    <location>
        <begin position="1"/>
        <end position="62"/>
    </location>
</feature>
<dbReference type="Pfam" id="PF23359">
    <property type="entry name" value="Lsr2_DNA-bd"/>
    <property type="match status" value="1"/>
</dbReference>
<protein>
    <recommendedName>
        <fullName evidence="6">Lsr2 family protein</fullName>
    </recommendedName>
</protein>
<dbReference type="EMBL" id="CP021744">
    <property type="protein sequence ID" value="ARZ66929.1"/>
    <property type="molecule type" value="Genomic_DNA"/>
</dbReference>
<dbReference type="GO" id="GO:0003677">
    <property type="term" value="F:DNA binding"/>
    <property type="evidence" value="ECO:0007669"/>
    <property type="project" value="UniProtKB-KW"/>
</dbReference>
<accession>A0A1Z2KY24</accession>
<dbReference type="InterPro" id="IPR036625">
    <property type="entry name" value="E3-bd_dom_sf"/>
</dbReference>
<organism evidence="4 5">
    <name type="scientific">Streptomyces albireticuli</name>
    <dbReference type="NCBI Taxonomy" id="1940"/>
    <lineage>
        <taxon>Bacteria</taxon>
        <taxon>Bacillati</taxon>
        <taxon>Actinomycetota</taxon>
        <taxon>Actinomycetes</taxon>
        <taxon>Kitasatosporales</taxon>
        <taxon>Streptomycetaceae</taxon>
        <taxon>Streptomyces</taxon>
    </lineage>
</organism>
<name>A0A1Z2KY24_9ACTN</name>
<dbReference type="KEGG" id="salj:SMD11_1268"/>
<evidence type="ECO:0000313" key="4">
    <source>
        <dbReference type="EMBL" id="ARZ66929.1"/>
    </source>
</evidence>
<dbReference type="InterPro" id="IPR042261">
    <property type="entry name" value="Lsr2-like_dimerization"/>
</dbReference>
<dbReference type="Gene3D" id="3.30.60.230">
    <property type="entry name" value="Lsr2, dimerization domain"/>
    <property type="match status" value="1"/>
</dbReference>
<evidence type="ECO:0000259" key="2">
    <source>
        <dbReference type="Pfam" id="PF11774"/>
    </source>
</evidence>
<evidence type="ECO:0008006" key="6">
    <source>
        <dbReference type="Google" id="ProtNLM"/>
    </source>
</evidence>
<dbReference type="Pfam" id="PF11774">
    <property type="entry name" value="Lsr2"/>
    <property type="match status" value="1"/>
</dbReference>
<dbReference type="Gene3D" id="4.10.320.10">
    <property type="entry name" value="E3-binding domain"/>
    <property type="match status" value="1"/>
</dbReference>
<dbReference type="Proteomes" id="UP000195755">
    <property type="component" value="Chromosome"/>
</dbReference>
<dbReference type="AlphaFoldDB" id="A0A1Z2KY24"/>
<sequence length="234" mass="25830">MATKTLVVHIDDLDGTESTEPGIIQTVSFGLDGASFEIDLTEENEQELRKILAPYMEAGRRTQGQAGMKPAKSRDGLDTQAVRAWAQDNGYEVKDRGRIPEHIQVAYRQAIGEATPVTPATISDSDVIVSEEEAAKHYEALPVPEGREKNWHKREGSGCERTARIEEMTLLERVHTLTEFNLNVLGQMTGARPTGKGGKVKGLGTSGPRLRNFEFIDDNDEITPFGRYAYAVRG</sequence>
<proteinExistence type="predicted"/>
<feature type="domain" description="Lsr2 DNA-binding" evidence="3">
    <location>
        <begin position="76"/>
        <end position="110"/>
    </location>
</feature>
<gene>
    <name evidence="4" type="ORF">SMD11_1268</name>
</gene>
<dbReference type="OrthoDB" id="4113332at2"/>
<dbReference type="InterPro" id="IPR055370">
    <property type="entry name" value="Lsr2_DNA-bd"/>
</dbReference>
<keyword evidence="1" id="KW-0238">DNA-binding</keyword>